<evidence type="ECO:0000313" key="2">
    <source>
        <dbReference type="Proteomes" id="UP000518605"/>
    </source>
</evidence>
<comment type="caution">
    <text evidence="1">The sequence shown here is derived from an EMBL/GenBank/DDBJ whole genome shotgun (WGS) entry which is preliminary data.</text>
</comment>
<organism evidence="1 2">
    <name type="scientific">Paenibacillus endophyticus</name>
    <dbReference type="NCBI Taxonomy" id="1294268"/>
    <lineage>
        <taxon>Bacteria</taxon>
        <taxon>Bacillati</taxon>
        <taxon>Bacillota</taxon>
        <taxon>Bacilli</taxon>
        <taxon>Bacillales</taxon>
        <taxon>Paenibacillaceae</taxon>
        <taxon>Paenibacillus</taxon>
    </lineage>
</organism>
<dbReference type="EMBL" id="JACHXW010000029">
    <property type="protein sequence ID" value="MBB3155800.1"/>
    <property type="molecule type" value="Genomic_DNA"/>
</dbReference>
<sequence length="42" mass="4663">MVNQLHWKKKMYNAAIEIANGFSSDDKILGVSIGGRINRGET</sequence>
<reference evidence="1 2" key="1">
    <citation type="submission" date="2020-08" db="EMBL/GenBank/DDBJ databases">
        <title>Genomic Encyclopedia of Type Strains, Phase III (KMG-III): the genomes of soil and plant-associated and newly described type strains.</title>
        <authorList>
            <person name="Whitman W."/>
        </authorList>
    </citation>
    <scope>NUCLEOTIDE SEQUENCE [LARGE SCALE GENOMIC DNA]</scope>
    <source>
        <strain evidence="1 2">CECT 8234</strain>
    </source>
</reference>
<dbReference type="RefSeq" id="WP_281379227.1">
    <property type="nucleotide sequence ID" value="NZ_CBCSLB010000029.1"/>
</dbReference>
<gene>
    <name evidence="1" type="ORF">FHS16_005916</name>
</gene>
<dbReference type="Proteomes" id="UP000518605">
    <property type="component" value="Unassembled WGS sequence"/>
</dbReference>
<accession>A0A7W5GDC5</accession>
<dbReference type="AlphaFoldDB" id="A0A7W5GDC5"/>
<name>A0A7W5GDC5_9BACL</name>
<keyword evidence="2" id="KW-1185">Reference proteome</keyword>
<protein>
    <submittedName>
        <fullName evidence="1">Uncharacterized protein</fullName>
    </submittedName>
</protein>
<evidence type="ECO:0000313" key="1">
    <source>
        <dbReference type="EMBL" id="MBB3155800.1"/>
    </source>
</evidence>
<proteinExistence type="predicted"/>